<protein>
    <submittedName>
        <fullName evidence="2">Uncharacterized protein</fullName>
    </submittedName>
</protein>
<evidence type="ECO:0000313" key="3">
    <source>
        <dbReference type="Proteomes" id="UP001153269"/>
    </source>
</evidence>
<evidence type="ECO:0000256" key="1">
    <source>
        <dbReference type="SAM" id="MobiDB-lite"/>
    </source>
</evidence>
<evidence type="ECO:0000313" key="2">
    <source>
        <dbReference type="EMBL" id="CAB1414969.1"/>
    </source>
</evidence>
<comment type="caution">
    <text evidence="2">The sequence shown here is derived from an EMBL/GenBank/DDBJ whole genome shotgun (WGS) entry which is preliminary data.</text>
</comment>
<keyword evidence="3" id="KW-1185">Reference proteome</keyword>
<feature type="region of interest" description="Disordered" evidence="1">
    <location>
        <begin position="1"/>
        <end position="49"/>
    </location>
</feature>
<accession>A0A9N7TMQ3</accession>
<proteinExistence type="predicted"/>
<gene>
    <name evidence="2" type="ORF">PLEPLA_LOCUS2682</name>
</gene>
<dbReference type="AlphaFoldDB" id="A0A9N7TMQ3"/>
<dbReference type="EMBL" id="CADEAL010000133">
    <property type="protein sequence ID" value="CAB1414969.1"/>
    <property type="molecule type" value="Genomic_DNA"/>
</dbReference>
<feature type="compositionally biased region" description="Basic and acidic residues" evidence="1">
    <location>
        <begin position="16"/>
        <end position="32"/>
    </location>
</feature>
<dbReference type="Proteomes" id="UP001153269">
    <property type="component" value="Unassembled WGS sequence"/>
</dbReference>
<sequence length="216" mass="23421">MEAGRLMSKTLPPKINLHEGREGRREKGSGGRERRRKGTSLSTGTEGKERLRFNGIKTAQFLEGLPARDRGGPCQSGKRISAVFFLGGGGVQAHRTGAGGFFAQMVFSRRKSAVQWFGKGDGTVQGCEISDESTGHVLLMGERLLSPGSDLSALEEFTGRWLRRLAVSQSPAVDLGHTLGKMHRKDTEDLRPWVGCDVRSGRDVSRIGGASGRRAE</sequence>
<organism evidence="2 3">
    <name type="scientific">Pleuronectes platessa</name>
    <name type="common">European plaice</name>
    <dbReference type="NCBI Taxonomy" id="8262"/>
    <lineage>
        <taxon>Eukaryota</taxon>
        <taxon>Metazoa</taxon>
        <taxon>Chordata</taxon>
        <taxon>Craniata</taxon>
        <taxon>Vertebrata</taxon>
        <taxon>Euteleostomi</taxon>
        <taxon>Actinopterygii</taxon>
        <taxon>Neopterygii</taxon>
        <taxon>Teleostei</taxon>
        <taxon>Neoteleostei</taxon>
        <taxon>Acanthomorphata</taxon>
        <taxon>Carangaria</taxon>
        <taxon>Pleuronectiformes</taxon>
        <taxon>Pleuronectoidei</taxon>
        <taxon>Pleuronectidae</taxon>
        <taxon>Pleuronectes</taxon>
    </lineage>
</organism>
<name>A0A9N7TMQ3_PLEPL</name>
<reference evidence="2" key="1">
    <citation type="submission" date="2020-03" db="EMBL/GenBank/DDBJ databases">
        <authorList>
            <person name="Weist P."/>
        </authorList>
    </citation>
    <scope>NUCLEOTIDE SEQUENCE</scope>
</reference>